<reference evidence="4 5" key="3">
    <citation type="submission" date="2020-02" db="EMBL/GenBank/DDBJ databases">
        <title>Sequencing the genomes of 1000 actinobacteria strains.</title>
        <authorList>
            <person name="Klenk H.-P."/>
        </authorList>
    </citation>
    <scope>NUCLEOTIDE SEQUENCE [LARGE SCALE GENOMIC DNA]</scope>
    <source>
        <strain evidence="4 5">DSM 45201</strain>
    </source>
</reference>
<protein>
    <submittedName>
        <fullName evidence="4">DNA-binding MarR family transcriptional regulator</fullName>
    </submittedName>
</protein>
<dbReference type="Proteomes" id="UP000552836">
    <property type="component" value="Unassembled WGS sequence"/>
</dbReference>
<gene>
    <name evidence="3" type="ORF">FB380_004834</name>
    <name evidence="4" type="ORF">FB380_004855</name>
    <name evidence="2" type="ORF">GCM10011589_45100</name>
</gene>
<comment type="caution">
    <text evidence="4">The sequence shown here is derived from an EMBL/GenBank/DDBJ whole genome shotgun (WGS) entry which is preliminary data.</text>
</comment>
<keyword evidence="6" id="KW-1185">Reference proteome</keyword>
<evidence type="ECO:0000313" key="6">
    <source>
        <dbReference type="Proteomes" id="UP000648663"/>
    </source>
</evidence>
<evidence type="ECO:0000313" key="2">
    <source>
        <dbReference type="EMBL" id="GGL83670.1"/>
    </source>
</evidence>
<evidence type="ECO:0000313" key="5">
    <source>
        <dbReference type="Proteomes" id="UP000552836"/>
    </source>
</evidence>
<organism evidence="4 5">
    <name type="scientific">Modestobacter marinus</name>
    <dbReference type="NCBI Taxonomy" id="477641"/>
    <lineage>
        <taxon>Bacteria</taxon>
        <taxon>Bacillati</taxon>
        <taxon>Actinomycetota</taxon>
        <taxon>Actinomycetes</taxon>
        <taxon>Geodermatophilales</taxon>
        <taxon>Geodermatophilaceae</taxon>
        <taxon>Modestobacter</taxon>
    </lineage>
</organism>
<dbReference type="InterPro" id="IPR000835">
    <property type="entry name" value="HTH_MarR-typ"/>
</dbReference>
<dbReference type="EMBL" id="JAAMPA010000010">
    <property type="protein sequence ID" value="NIH70323.1"/>
    <property type="molecule type" value="Genomic_DNA"/>
</dbReference>
<proteinExistence type="predicted"/>
<dbReference type="GO" id="GO:0006950">
    <property type="term" value="P:response to stress"/>
    <property type="evidence" value="ECO:0007669"/>
    <property type="project" value="TreeGrafter"/>
</dbReference>
<evidence type="ECO:0000313" key="3">
    <source>
        <dbReference type="EMBL" id="NIH70323.1"/>
    </source>
</evidence>
<feature type="domain" description="HTH marR-type" evidence="1">
    <location>
        <begin position="44"/>
        <end position="92"/>
    </location>
</feature>
<reference evidence="2" key="4">
    <citation type="submission" date="2024-05" db="EMBL/GenBank/DDBJ databases">
        <authorList>
            <person name="Sun Q."/>
            <person name="Zhou Y."/>
        </authorList>
    </citation>
    <scope>NUCLEOTIDE SEQUENCE</scope>
    <source>
        <strain evidence="2">CGMCC 4.5581</strain>
    </source>
</reference>
<dbReference type="InterPro" id="IPR036390">
    <property type="entry name" value="WH_DNA-bd_sf"/>
</dbReference>
<sequence length="145" mass="16110">MDEGIASPDPPLARLLLLASRWFDARSRDLLEEEEEEGWPRLSPAQTLLFAVLDEGGTPPAELARRLGNSRQATGQLIDGLHRLGLVELVDNSCRRGGRLVRYSPRGQELRAAAYRILAELEASLGARRARTLRRLLAEFTSPVI</sequence>
<reference evidence="6" key="2">
    <citation type="journal article" date="2019" name="Int. J. Syst. Evol. Microbiol.">
        <title>The Global Catalogue of Microorganisms (GCM) 10K type strain sequencing project: providing services to taxonomists for standard genome sequencing and annotation.</title>
        <authorList>
            <consortium name="The Broad Institute Genomics Platform"/>
            <consortium name="The Broad Institute Genome Sequencing Center for Infectious Disease"/>
            <person name="Wu L."/>
            <person name="Ma J."/>
        </authorList>
    </citation>
    <scope>NUCLEOTIDE SEQUENCE [LARGE SCALE GENOMIC DNA]</scope>
    <source>
        <strain evidence="6">CGMCC 4.5581</strain>
    </source>
</reference>
<evidence type="ECO:0000313" key="4">
    <source>
        <dbReference type="EMBL" id="NIH70344.1"/>
    </source>
</evidence>
<dbReference type="InterPro" id="IPR039422">
    <property type="entry name" value="MarR/SlyA-like"/>
</dbReference>
<dbReference type="PANTHER" id="PTHR33164:SF57">
    <property type="entry name" value="MARR-FAMILY TRANSCRIPTIONAL REGULATOR"/>
    <property type="match status" value="1"/>
</dbReference>
<dbReference type="InterPro" id="IPR036388">
    <property type="entry name" value="WH-like_DNA-bd_sf"/>
</dbReference>
<name>A0A846LVC1_9ACTN</name>
<evidence type="ECO:0000259" key="1">
    <source>
        <dbReference type="Pfam" id="PF12802"/>
    </source>
</evidence>
<dbReference type="PANTHER" id="PTHR33164">
    <property type="entry name" value="TRANSCRIPTIONAL REGULATOR, MARR FAMILY"/>
    <property type="match status" value="1"/>
</dbReference>
<dbReference type="GO" id="GO:0003700">
    <property type="term" value="F:DNA-binding transcription factor activity"/>
    <property type="evidence" value="ECO:0007669"/>
    <property type="project" value="InterPro"/>
</dbReference>
<dbReference type="SUPFAM" id="SSF46785">
    <property type="entry name" value="Winged helix' DNA-binding domain"/>
    <property type="match status" value="1"/>
</dbReference>
<dbReference type="EMBL" id="JAAMPA010000012">
    <property type="protein sequence ID" value="NIH70344.1"/>
    <property type="molecule type" value="Genomic_DNA"/>
</dbReference>
<reference evidence="2" key="1">
    <citation type="journal article" date="2014" name="Int. J. Syst. Evol. Microbiol.">
        <title>Complete genome of a new Firmicutes species belonging to the dominant human colonic microbiota ('Ruminococcus bicirculans') reveals two chromosomes and a selective capacity to utilize plant glucans.</title>
        <authorList>
            <consortium name="NISC Comparative Sequencing Program"/>
            <person name="Wegmann U."/>
            <person name="Louis P."/>
            <person name="Goesmann A."/>
            <person name="Henrissat B."/>
            <person name="Duncan S.H."/>
            <person name="Flint H.J."/>
        </authorList>
    </citation>
    <scope>NUCLEOTIDE SEQUENCE</scope>
    <source>
        <strain evidence="2">CGMCC 4.5581</strain>
    </source>
</reference>
<dbReference type="EMBL" id="BMMI01000012">
    <property type="protein sequence ID" value="GGL83670.1"/>
    <property type="molecule type" value="Genomic_DNA"/>
</dbReference>
<dbReference type="Proteomes" id="UP000648663">
    <property type="component" value="Unassembled WGS sequence"/>
</dbReference>
<dbReference type="RefSeq" id="WP_166757861.1">
    <property type="nucleotide sequence ID" value="NZ_BAABJU010000029.1"/>
</dbReference>
<dbReference type="Gene3D" id="1.10.10.10">
    <property type="entry name" value="Winged helix-like DNA-binding domain superfamily/Winged helix DNA-binding domain"/>
    <property type="match status" value="1"/>
</dbReference>
<accession>A0A846LVC1</accession>
<dbReference type="Pfam" id="PF12802">
    <property type="entry name" value="MarR_2"/>
    <property type="match status" value="1"/>
</dbReference>
<dbReference type="AlphaFoldDB" id="A0A846LVC1"/>
<dbReference type="GO" id="GO:0003677">
    <property type="term" value="F:DNA binding"/>
    <property type="evidence" value="ECO:0007669"/>
    <property type="project" value="UniProtKB-KW"/>
</dbReference>
<keyword evidence="4" id="KW-0238">DNA-binding</keyword>